<keyword evidence="1" id="KW-0472">Membrane</keyword>
<feature type="transmembrane region" description="Helical" evidence="1">
    <location>
        <begin position="40"/>
        <end position="58"/>
    </location>
</feature>
<reference evidence="3 4" key="1">
    <citation type="journal article" date="2019" name="Appl. Environ. Microbiol.">
        <title>Genetic determinants of hydroxycinnamic acid metabolism in heterofermentative lactobacilli.</title>
        <authorList>
            <person name="Gaur G."/>
            <person name="Oh J.H."/>
            <person name="Filannino P."/>
            <person name="Gobbetti M."/>
            <person name="van Pijkeren J.P."/>
            <person name="Ganzle M.G."/>
        </authorList>
    </citation>
    <scope>NUCLEOTIDE SEQUENCE [LARGE SCALE GENOMIC DNA]</scope>
    <source>
        <strain evidence="3 4">C5</strain>
    </source>
</reference>
<feature type="transmembrane region" description="Helical" evidence="1">
    <location>
        <begin position="6"/>
        <end position="28"/>
    </location>
</feature>
<feature type="domain" description="DUF218" evidence="2">
    <location>
        <begin position="175"/>
        <end position="325"/>
    </location>
</feature>
<dbReference type="InterPro" id="IPR014729">
    <property type="entry name" value="Rossmann-like_a/b/a_fold"/>
</dbReference>
<evidence type="ECO:0000259" key="2">
    <source>
        <dbReference type="Pfam" id="PF02698"/>
    </source>
</evidence>
<dbReference type="Pfam" id="PF02698">
    <property type="entry name" value="DUF218"/>
    <property type="match status" value="1"/>
</dbReference>
<dbReference type="Gene3D" id="3.40.50.620">
    <property type="entry name" value="HUPs"/>
    <property type="match status" value="1"/>
</dbReference>
<dbReference type="GO" id="GO:0000270">
    <property type="term" value="P:peptidoglycan metabolic process"/>
    <property type="evidence" value="ECO:0007669"/>
    <property type="project" value="TreeGrafter"/>
</dbReference>
<name>A0A6N9I5I0_9LACO</name>
<dbReference type="InterPro" id="IPR003848">
    <property type="entry name" value="DUF218"/>
</dbReference>
<feature type="transmembrane region" description="Helical" evidence="1">
    <location>
        <begin position="136"/>
        <end position="165"/>
    </location>
</feature>
<evidence type="ECO:0000313" key="3">
    <source>
        <dbReference type="EMBL" id="MYV17563.1"/>
    </source>
</evidence>
<dbReference type="PANTHER" id="PTHR30336:SF18">
    <property type="entry name" value="MEMBRANE PROTEIN"/>
    <property type="match status" value="1"/>
</dbReference>
<dbReference type="CDD" id="cd06259">
    <property type="entry name" value="YdcF-like"/>
    <property type="match status" value="1"/>
</dbReference>
<sequence>MHFNYGAGPIIKSVWLIAIIFALIFAWYWYRDKRRLINGIWFNIAFYSMLLALGSTIVNMENHILIVLFGVPFVLAIIAIGLVFALQSILLIWNAVIVWRRESHSLGNMLTLILGIGVLLIPWLDTWAGRLLPQPWFVFFNMVTDIVVLYLLFWFYNYLTVLVLYQFNRPKRNQQYVIVLGSGLINGGDVPPLLAQRVDRGIEFYQRQLRETGKAPILILSGGQGGNETRAEGVAMREYALQHGIPADHAIAEDQSINTLQNMLFSKKLMTFNDGKQPNAIFVTSNYHTLRAGMIARRAGLKADGIGSRTAKFFLPNAIIREYIAVFARHKWAHALTIVSLLILGGLTVLFEYHVL</sequence>
<dbReference type="OrthoDB" id="9782395at2"/>
<dbReference type="AlphaFoldDB" id="A0A6N9I5I0"/>
<dbReference type="RefSeq" id="WP_161003937.1">
    <property type="nucleotide sequence ID" value="NZ_WEZQ01000014.1"/>
</dbReference>
<evidence type="ECO:0000313" key="4">
    <source>
        <dbReference type="Proteomes" id="UP000449209"/>
    </source>
</evidence>
<feature type="transmembrane region" description="Helical" evidence="1">
    <location>
        <begin position="332"/>
        <end position="351"/>
    </location>
</feature>
<feature type="transmembrane region" description="Helical" evidence="1">
    <location>
        <begin position="64"/>
        <end position="93"/>
    </location>
</feature>
<dbReference type="Proteomes" id="UP000449209">
    <property type="component" value="Unassembled WGS sequence"/>
</dbReference>
<organism evidence="3 4">
    <name type="scientific">Furfurilactobacillus milii</name>
    <dbReference type="NCBI Taxonomy" id="2888272"/>
    <lineage>
        <taxon>Bacteria</taxon>
        <taxon>Bacillati</taxon>
        <taxon>Bacillota</taxon>
        <taxon>Bacilli</taxon>
        <taxon>Lactobacillales</taxon>
        <taxon>Lactobacillaceae</taxon>
        <taxon>Furfurilactobacillus</taxon>
    </lineage>
</organism>
<comment type="caution">
    <text evidence="3">The sequence shown here is derived from an EMBL/GenBank/DDBJ whole genome shotgun (WGS) entry which is preliminary data.</text>
</comment>
<dbReference type="GO" id="GO:0005886">
    <property type="term" value="C:plasma membrane"/>
    <property type="evidence" value="ECO:0007669"/>
    <property type="project" value="TreeGrafter"/>
</dbReference>
<keyword evidence="1" id="KW-1133">Transmembrane helix</keyword>
<dbReference type="GO" id="GO:0043164">
    <property type="term" value="P:Gram-negative-bacterium-type cell wall biogenesis"/>
    <property type="evidence" value="ECO:0007669"/>
    <property type="project" value="TreeGrafter"/>
</dbReference>
<dbReference type="EMBL" id="WEZQ01000014">
    <property type="protein sequence ID" value="MYV17563.1"/>
    <property type="molecule type" value="Genomic_DNA"/>
</dbReference>
<accession>A0A6N9I5I0</accession>
<feature type="transmembrane region" description="Helical" evidence="1">
    <location>
        <begin position="105"/>
        <end position="124"/>
    </location>
</feature>
<gene>
    <name evidence="3" type="ORF">GB993_08600</name>
</gene>
<protein>
    <recommendedName>
        <fullName evidence="2">DUF218 domain-containing protein</fullName>
    </recommendedName>
</protein>
<proteinExistence type="predicted"/>
<dbReference type="InterPro" id="IPR051599">
    <property type="entry name" value="Cell_Envelope_Assoc"/>
</dbReference>
<dbReference type="PANTHER" id="PTHR30336">
    <property type="entry name" value="INNER MEMBRANE PROTEIN, PROBABLE PERMEASE"/>
    <property type="match status" value="1"/>
</dbReference>
<keyword evidence="1" id="KW-0812">Transmembrane</keyword>
<evidence type="ECO:0000256" key="1">
    <source>
        <dbReference type="SAM" id="Phobius"/>
    </source>
</evidence>